<evidence type="ECO:0000256" key="1">
    <source>
        <dbReference type="SAM" id="MobiDB-lite"/>
    </source>
</evidence>
<proteinExistence type="predicted"/>
<feature type="transmembrane region" description="Helical" evidence="2">
    <location>
        <begin position="206"/>
        <end position="228"/>
    </location>
</feature>
<keyword evidence="2" id="KW-0812">Transmembrane</keyword>
<feature type="transmembrane region" description="Helical" evidence="2">
    <location>
        <begin position="251"/>
        <end position="276"/>
    </location>
</feature>
<feature type="transmembrane region" description="Helical" evidence="2">
    <location>
        <begin position="181"/>
        <end position="199"/>
    </location>
</feature>
<evidence type="ECO:0000313" key="4">
    <source>
        <dbReference type="EMBL" id="APF40395.1"/>
    </source>
</evidence>
<dbReference type="RefSeq" id="WP_071893874.1">
    <property type="nucleotide sequence ID" value="NZ_CP018135.1"/>
</dbReference>
<keyword evidence="2" id="KW-0472">Membrane</keyword>
<feature type="transmembrane region" description="Helical" evidence="2">
    <location>
        <begin position="359"/>
        <end position="380"/>
    </location>
</feature>
<dbReference type="Proteomes" id="UP000183530">
    <property type="component" value="Chromosome"/>
</dbReference>
<feature type="transmembrane region" description="Helical" evidence="2">
    <location>
        <begin position="387"/>
        <end position="412"/>
    </location>
</feature>
<keyword evidence="2" id="KW-1133">Transmembrane helix</keyword>
<dbReference type="AlphaFoldDB" id="A0A1L2ZLT1"/>
<evidence type="ECO:0000259" key="3">
    <source>
        <dbReference type="Pfam" id="PF07786"/>
    </source>
</evidence>
<accession>A0A1L2ZLT1</accession>
<gene>
    <name evidence="4" type="ORF">BHE16_04475</name>
</gene>
<evidence type="ECO:0000313" key="5">
    <source>
        <dbReference type="Proteomes" id="UP000183530"/>
    </source>
</evidence>
<feature type="domain" description="Heparan-alpha-glucosaminide N-acetyltransferase catalytic" evidence="3">
    <location>
        <begin position="85"/>
        <end position="300"/>
    </location>
</feature>
<feature type="transmembrane region" description="Helical" evidence="2">
    <location>
        <begin position="288"/>
        <end position="309"/>
    </location>
</feature>
<feature type="region of interest" description="Disordered" evidence="1">
    <location>
        <begin position="1"/>
        <end position="40"/>
    </location>
</feature>
<keyword evidence="5" id="KW-1185">Reference proteome</keyword>
<feature type="transmembrane region" description="Helical" evidence="2">
    <location>
        <begin position="118"/>
        <end position="143"/>
    </location>
</feature>
<feature type="region of interest" description="Disordered" evidence="1">
    <location>
        <begin position="58"/>
        <end position="83"/>
    </location>
</feature>
<dbReference type="InterPro" id="IPR012429">
    <property type="entry name" value="HGSNAT_cat"/>
</dbReference>
<dbReference type="EMBL" id="CP018135">
    <property type="protein sequence ID" value="APF40395.1"/>
    <property type="molecule type" value="Genomic_DNA"/>
</dbReference>
<feature type="compositionally biased region" description="Basic residues" evidence="1">
    <location>
        <begin position="63"/>
        <end position="76"/>
    </location>
</feature>
<dbReference type="STRING" id="556325.BHE16_04475"/>
<reference evidence="4 5" key="1">
    <citation type="submission" date="2016-11" db="EMBL/GenBank/DDBJ databases">
        <title>Genome sequencing of Zhihengliuella aestuarii B18 antagonistic to Plasmodiophora brassicae.</title>
        <authorList>
            <person name="Luo Y."/>
        </authorList>
    </citation>
    <scope>NUCLEOTIDE SEQUENCE [LARGE SCALE GENOMIC DNA]</scope>
    <source>
        <strain evidence="4 5">B18</strain>
    </source>
</reference>
<feature type="transmembrane region" description="Helical" evidence="2">
    <location>
        <begin position="86"/>
        <end position="106"/>
    </location>
</feature>
<name>A0A1L2ZLT1_9MICC</name>
<sequence length="471" mass="51282">MAEPKTELMEQVSSSHPQPGPRPARSIWVGGEGPAPLEAKNTDARPFATETHDQFTEVSPNYRGRHNAKRRKKKRNMKENVPQKRLRGVDVARGIAFIGMVVIHTLPSYDRTTGEPTAAWSIFSGNASALFALLAGVSLAFMTGGSNPYRGDKRVRALISIATRSIILIVLGMSINMIGTASGVYNILPYYGLLFFIAIPLTMLPVLGLIVVAIICIGAGPFAVYHAYQTGFEPLTGNPTLTDLMASPGDVAMILTLTGTYPAVTWAAYVCLGIAIGRLSLHRERTQVAVMITGLVVAVLSKIATYILLIRQDGLQQIMNATEGLTREELRSYQIFGAESYFPTTTYWWLALDAPHTNTAFSIAFGAGLAMFVLGLVLILSKYIMSWLGVFAAMGTMTLTLYSAHLVFVNLINVRENYVIYFIAQIVVAAVFAMAWAKFRGTGPLEFLVSKSSKAVGAAFVPERKDRSTRA</sequence>
<organism evidence="4 5">
    <name type="scientific">Neomicrococcus aestuarii</name>
    <dbReference type="NCBI Taxonomy" id="556325"/>
    <lineage>
        <taxon>Bacteria</taxon>
        <taxon>Bacillati</taxon>
        <taxon>Actinomycetota</taxon>
        <taxon>Actinomycetes</taxon>
        <taxon>Micrococcales</taxon>
        <taxon>Micrococcaceae</taxon>
        <taxon>Neomicrococcus</taxon>
    </lineage>
</organism>
<dbReference type="KEGG" id="nae:BHE16_04475"/>
<feature type="transmembrane region" description="Helical" evidence="2">
    <location>
        <begin position="155"/>
        <end position="175"/>
    </location>
</feature>
<dbReference type="Pfam" id="PF07786">
    <property type="entry name" value="HGSNAT_cat"/>
    <property type="match status" value="1"/>
</dbReference>
<protein>
    <recommendedName>
        <fullName evidence="3">Heparan-alpha-glucosaminide N-acetyltransferase catalytic domain-containing protein</fullName>
    </recommendedName>
</protein>
<evidence type="ECO:0000256" key="2">
    <source>
        <dbReference type="SAM" id="Phobius"/>
    </source>
</evidence>
<feature type="transmembrane region" description="Helical" evidence="2">
    <location>
        <begin position="418"/>
        <end position="437"/>
    </location>
</feature>